<dbReference type="SUPFAM" id="SSF51735">
    <property type="entry name" value="NAD(P)-binding Rossmann-fold domains"/>
    <property type="match status" value="1"/>
</dbReference>
<dbReference type="InterPro" id="IPR006115">
    <property type="entry name" value="6PGDH_NADP-bd"/>
</dbReference>
<dbReference type="GO" id="GO:0016491">
    <property type="term" value="F:oxidoreductase activity"/>
    <property type="evidence" value="ECO:0007669"/>
    <property type="project" value="UniProtKB-KW"/>
</dbReference>
<evidence type="ECO:0000256" key="2">
    <source>
        <dbReference type="ARBA" id="ARBA00023002"/>
    </source>
</evidence>
<organism evidence="4 5">
    <name type="scientific">Rhodococcus oxybenzonivorans</name>
    <dbReference type="NCBI Taxonomy" id="1990687"/>
    <lineage>
        <taxon>Bacteria</taxon>
        <taxon>Bacillati</taxon>
        <taxon>Actinomycetota</taxon>
        <taxon>Actinomycetes</taxon>
        <taxon>Mycobacteriales</taxon>
        <taxon>Nocardiaceae</taxon>
        <taxon>Rhodococcus</taxon>
    </lineage>
</organism>
<dbReference type="Pfam" id="PF03446">
    <property type="entry name" value="NAD_binding_2"/>
    <property type="match status" value="1"/>
</dbReference>
<dbReference type="InterPro" id="IPR036291">
    <property type="entry name" value="NAD(P)-bd_dom_sf"/>
</dbReference>
<reference evidence="4" key="1">
    <citation type="submission" date="2023-10" db="EMBL/GenBank/DDBJ databases">
        <title>Development of a sustainable strategy for remediation of hydrocarbon-contaminated territories based on the waste exchange concept.</title>
        <authorList>
            <person name="Krivoruchko A."/>
        </authorList>
    </citation>
    <scope>NUCLEOTIDE SEQUENCE</scope>
    <source>
        <strain evidence="4">IEGM 68</strain>
    </source>
</reference>
<comment type="similarity">
    <text evidence="1">Belongs to the HIBADH-related family.</text>
</comment>
<dbReference type="RefSeq" id="WP_317745577.1">
    <property type="nucleotide sequence ID" value="NZ_JAWLUP010000006.1"/>
</dbReference>
<evidence type="ECO:0000259" key="3">
    <source>
        <dbReference type="Pfam" id="PF03446"/>
    </source>
</evidence>
<dbReference type="PIRSF" id="PIRSF000103">
    <property type="entry name" value="HIBADH"/>
    <property type="match status" value="1"/>
</dbReference>
<protein>
    <submittedName>
        <fullName evidence="4">NAD(P)-binding domain-containing protein</fullName>
    </submittedName>
</protein>
<dbReference type="PANTHER" id="PTHR43580">
    <property type="entry name" value="OXIDOREDUCTASE GLYR1-RELATED"/>
    <property type="match status" value="1"/>
</dbReference>
<comment type="caution">
    <text evidence="4">The sequence shown here is derived from an EMBL/GenBank/DDBJ whole genome shotgun (WGS) entry which is preliminary data.</text>
</comment>
<dbReference type="InterPro" id="IPR013328">
    <property type="entry name" value="6PGD_dom2"/>
</dbReference>
<proteinExistence type="inferred from homology"/>
<accession>A0AAE4UWF7</accession>
<dbReference type="InterPro" id="IPR015815">
    <property type="entry name" value="HIBADH-related"/>
</dbReference>
<keyword evidence="2" id="KW-0560">Oxidoreductase</keyword>
<dbReference type="EMBL" id="JAWLUP010000006">
    <property type="protein sequence ID" value="MDV7263995.1"/>
    <property type="molecule type" value="Genomic_DNA"/>
</dbReference>
<dbReference type="PANTHER" id="PTHR43580:SF2">
    <property type="entry name" value="CYTOKINE-LIKE NUCLEAR FACTOR N-PAC"/>
    <property type="match status" value="1"/>
</dbReference>
<dbReference type="Proteomes" id="UP001185863">
    <property type="component" value="Unassembled WGS sequence"/>
</dbReference>
<evidence type="ECO:0000313" key="5">
    <source>
        <dbReference type="Proteomes" id="UP001185863"/>
    </source>
</evidence>
<dbReference type="Gene3D" id="1.10.1040.10">
    <property type="entry name" value="N-(1-d-carboxylethyl)-l-norvaline Dehydrogenase, domain 2"/>
    <property type="match status" value="1"/>
</dbReference>
<dbReference type="InterPro" id="IPR051265">
    <property type="entry name" value="HIBADH-related_NP60_sf"/>
</dbReference>
<gene>
    <name evidence="4" type="ORF">R4315_05450</name>
</gene>
<name>A0AAE4UWF7_9NOCA</name>
<dbReference type="AlphaFoldDB" id="A0AAE4UWF7"/>
<feature type="domain" description="6-phosphogluconate dehydrogenase NADP-binding" evidence="3">
    <location>
        <begin position="5"/>
        <end position="155"/>
    </location>
</feature>
<dbReference type="GO" id="GO:0050661">
    <property type="term" value="F:NADP binding"/>
    <property type="evidence" value="ECO:0007669"/>
    <property type="project" value="InterPro"/>
</dbReference>
<evidence type="ECO:0000313" key="4">
    <source>
        <dbReference type="EMBL" id="MDV7263995.1"/>
    </source>
</evidence>
<evidence type="ECO:0000256" key="1">
    <source>
        <dbReference type="ARBA" id="ARBA00009080"/>
    </source>
</evidence>
<sequence>MTQQDISVLGLGHMGATLAHLFLESGFTTTVWNRSMEKAAPLVAAGATAAPDPAAAVGDAAVAVICLDRYEHAQALLEQAEVAGTLSGRAIVNLTWGTPDEARTMSRWVEERGGRYLDGNIYDYPTNLAPDSAGLSYAGDRSVFDAHRHLLAALGRPHYDGADPAMPNILGSSGGIAHHVAVAGFYEAAAYAAHYGVSPAIFLEFHERLGTPLTSHACHVAVEHLQSGDFTSDQAALRTHFDSMVVNCADMRRIGQPAIMLGAFRDVLTNVVEAKGDMALAAVYEDLSRPQA</sequence>
<dbReference type="Gene3D" id="3.40.50.720">
    <property type="entry name" value="NAD(P)-binding Rossmann-like Domain"/>
    <property type="match status" value="1"/>
</dbReference>